<evidence type="ECO:0000313" key="2">
    <source>
        <dbReference type="EMBL" id="KAF8686952.1"/>
    </source>
</evidence>
<evidence type="ECO:0000259" key="1">
    <source>
        <dbReference type="Pfam" id="PF13966"/>
    </source>
</evidence>
<name>A0A835B4J9_9POAL</name>
<feature type="domain" description="Reverse transcriptase zinc-binding" evidence="1">
    <location>
        <begin position="2"/>
        <end position="62"/>
    </location>
</feature>
<comment type="caution">
    <text evidence="2">The sequence shown here is derived from an EMBL/GenBank/DDBJ whole genome shotgun (WGS) entry which is preliminary data.</text>
</comment>
<keyword evidence="3" id="KW-1185">Reference proteome</keyword>
<gene>
    <name evidence="2" type="ORF">HU200_043230</name>
</gene>
<evidence type="ECO:0000313" key="3">
    <source>
        <dbReference type="Proteomes" id="UP000636709"/>
    </source>
</evidence>
<dbReference type="OrthoDB" id="691688at2759"/>
<reference evidence="2" key="1">
    <citation type="submission" date="2020-07" db="EMBL/GenBank/DDBJ databases">
        <title>Genome sequence and genetic diversity analysis of an under-domesticated orphan crop, white fonio (Digitaria exilis).</title>
        <authorList>
            <person name="Bennetzen J.L."/>
            <person name="Chen S."/>
            <person name="Ma X."/>
            <person name="Wang X."/>
            <person name="Yssel A.E.J."/>
            <person name="Chaluvadi S.R."/>
            <person name="Johnson M."/>
            <person name="Gangashetty P."/>
            <person name="Hamidou F."/>
            <person name="Sanogo M.D."/>
            <person name="Zwaenepoel A."/>
            <person name="Wallace J."/>
            <person name="Van De Peer Y."/>
            <person name="Van Deynze A."/>
        </authorList>
    </citation>
    <scope>NUCLEOTIDE SEQUENCE</scope>
    <source>
        <tissue evidence="2">Leaves</tissue>
    </source>
</reference>
<proteinExistence type="predicted"/>
<dbReference type="AlphaFoldDB" id="A0A835B4J9"/>
<dbReference type="Proteomes" id="UP000636709">
    <property type="component" value="Unassembled WGS sequence"/>
</dbReference>
<dbReference type="EMBL" id="JACEFO010002057">
    <property type="protein sequence ID" value="KAF8686952.1"/>
    <property type="molecule type" value="Genomic_DNA"/>
</dbReference>
<sequence length="154" mass="18280">MKLPTKIKFFGWLLHHERLNTRAFLYRRNIKSREDSSCEQCTGILETADHIFNDCPCAMEVWHRIKINMRPGGFRQPWSLWAEVQLPDSVQMDVIVLVLWQIWKARNALIFDHKLPSPSEIIRKALDDLTSWKCRYKDNKEAIAIWGDYLYSCL</sequence>
<accession>A0A835B4J9</accession>
<organism evidence="2 3">
    <name type="scientific">Digitaria exilis</name>
    <dbReference type="NCBI Taxonomy" id="1010633"/>
    <lineage>
        <taxon>Eukaryota</taxon>
        <taxon>Viridiplantae</taxon>
        <taxon>Streptophyta</taxon>
        <taxon>Embryophyta</taxon>
        <taxon>Tracheophyta</taxon>
        <taxon>Spermatophyta</taxon>
        <taxon>Magnoliopsida</taxon>
        <taxon>Liliopsida</taxon>
        <taxon>Poales</taxon>
        <taxon>Poaceae</taxon>
        <taxon>PACMAD clade</taxon>
        <taxon>Panicoideae</taxon>
        <taxon>Panicodae</taxon>
        <taxon>Paniceae</taxon>
        <taxon>Anthephorinae</taxon>
        <taxon>Digitaria</taxon>
    </lineage>
</organism>
<protein>
    <recommendedName>
        <fullName evidence="1">Reverse transcriptase zinc-binding domain-containing protein</fullName>
    </recommendedName>
</protein>
<dbReference type="Pfam" id="PF13966">
    <property type="entry name" value="zf-RVT"/>
    <property type="match status" value="1"/>
</dbReference>
<dbReference type="InterPro" id="IPR026960">
    <property type="entry name" value="RVT-Znf"/>
</dbReference>